<dbReference type="PANTHER" id="PTHR19302:SF70">
    <property type="entry name" value="GAMMA-TUBULIN COMPLEX COMPONENT 6"/>
    <property type="match status" value="1"/>
</dbReference>
<dbReference type="EMBL" id="JARKHS020001252">
    <property type="protein sequence ID" value="KAK8787966.1"/>
    <property type="molecule type" value="Genomic_DNA"/>
</dbReference>
<dbReference type="GO" id="GO:0000930">
    <property type="term" value="C:gamma-tubulin complex"/>
    <property type="evidence" value="ECO:0007669"/>
    <property type="project" value="TreeGrafter"/>
</dbReference>
<dbReference type="AlphaFoldDB" id="A0AAQ4FLI0"/>
<name>A0AAQ4FLI0_AMBAM</name>
<feature type="region of interest" description="Disordered" evidence="6">
    <location>
        <begin position="201"/>
        <end position="220"/>
    </location>
</feature>
<dbReference type="GO" id="GO:0007020">
    <property type="term" value="P:microtubule nucleation"/>
    <property type="evidence" value="ECO:0007669"/>
    <property type="project" value="InterPro"/>
</dbReference>
<dbReference type="Proteomes" id="UP001321473">
    <property type="component" value="Unassembled WGS sequence"/>
</dbReference>
<feature type="domain" description="Gamma-tubulin complex component 6 N-terminal" evidence="9">
    <location>
        <begin position="272"/>
        <end position="322"/>
    </location>
</feature>
<evidence type="ECO:0008006" key="12">
    <source>
        <dbReference type="Google" id="ProtNLM"/>
    </source>
</evidence>
<evidence type="ECO:0000256" key="5">
    <source>
        <dbReference type="ARBA" id="ARBA00023212"/>
    </source>
</evidence>
<keyword evidence="4" id="KW-0493">Microtubule</keyword>
<evidence type="ECO:0000313" key="11">
    <source>
        <dbReference type="Proteomes" id="UP001321473"/>
    </source>
</evidence>
<dbReference type="Pfam" id="PF04130">
    <property type="entry name" value="GCP_C_terminal"/>
    <property type="match status" value="1"/>
</dbReference>
<dbReference type="Gene3D" id="1.20.120.1900">
    <property type="entry name" value="Gamma-tubulin complex, C-terminal domain"/>
    <property type="match status" value="1"/>
</dbReference>
<feature type="compositionally biased region" description="Low complexity" evidence="6">
    <location>
        <begin position="821"/>
        <end position="831"/>
    </location>
</feature>
<evidence type="ECO:0000256" key="6">
    <source>
        <dbReference type="SAM" id="MobiDB-lite"/>
    </source>
</evidence>
<evidence type="ECO:0000256" key="1">
    <source>
        <dbReference type="ARBA" id="ARBA00004245"/>
    </source>
</evidence>
<evidence type="ECO:0000259" key="8">
    <source>
        <dbReference type="Pfam" id="PF17681"/>
    </source>
</evidence>
<dbReference type="GO" id="GO:0051011">
    <property type="term" value="F:microtubule minus-end binding"/>
    <property type="evidence" value="ECO:0007669"/>
    <property type="project" value="TreeGrafter"/>
</dbReference>
<keyword evidence="11" id="KW-1185">Reference proteome</keyword>
<dbReference type="GO" id="GO:0051225">
    <property type="term" value="P:spindle assembly"/>
    <property type="evidence" value="ECO:0007669"/>
    <property type="project" value="TreeGrafter"/>
</dbReference>
<dbReference type="GO" id="GO:0043015">
    <property type="term" value="F:gamma-tubulin binding"/>
    <property type="evidence" value="ECO:0007669"/>
    <property type="project" value="InterPro"/>
</dbReference>
<dbReference type="InterPro" id="IPR041470">
    <property type="entry name" value="GCP_N"/>
</dbReference>
<dbReference type="InterPro" id="IPR007259">
    <property type="entry name" value="GCP"/>
</dbReference>
<proteinExistence type="inferred from homology"/>
<dbReference type="InterPro" id="IPR040457">
    <property type="entry name" value="GCP_C"/>
</dbReference>
<keyword evidence="3" id="KW-0963">Cytoplasm</keyword>
<accession>A0AAQ4FLI0</accession>
<feature type="domain" description="Gamma tubulin complex component C-terminal" evidence="7">
    <location>
        <begin position="1044"/>
        <end position="1253"/>
    </location>
</feature>
<evidence type="ECO:0000259" key="7">
    <source>
        <dbReference type="Pfam" id="PF04130"/>
    </source>
</evidence>
<dbReference type="Pfam" id="PF19340">
    <property type="entry name" value="GCP6_N"/>
    <property type="match status" value="2"/>
</dbReference>
<comment type="subcellular location">
    <subcellularLocation>
        <location evidence="1">Cytoplasm</location>
        <location evidence="1">Cytoskeleton</location>
    </subcellularLocation>
</comment>
<dbReference type="Pfam" id="PF17681">
    <property type="entry name" value="GCP_N_terminal"/>
    <property type="match status" value="1"/>
</dbReference>
<reference evidence="10 11" key="1">
    <citation type="journal article" date="2023" name="Arcadia Sci">
        <title>De novo assembly of a long-read Amblyomma americanum tick genome.</title>
        <authorList>
            <person name="Chou S."/>
            <person name="Poskanzer K.E."/>
            <person name="Rollins M."/>
            <person name="Thuy-Boun P.S."/>
        </authorList>
    </citation>
    <scope>NUCLEOTIDE SEQUENCE [LARGE SCALE GENOMIC DNA]</scope>
    <source>
        <strain evidence="10">F_SG_1</strain>
        <tissue evidence="10">Salivary glands</tissue>
    </source>
</reference>
<dbReference type="GO" id="GO:0051321">
    <property type="term" value="P:meiotic cell cycle"/>
    <property type="evidence" value="ECO:0007669"/>
    <property type="project" value="TreeGrafter"/>
</dbReference>
<evidence type="ECO:0000259" key="9">
    <source>
        <dbReference type="Pfam" id="PF19340"/>
    </source>
</evidence>
<evidence type="ECO:0000256" key="3">
    <source>
        <dbReference type="ARBA" id="ARBA00022490"/>
    </source>
</evidence>
<dbReference type="GO" id="GO:0005874">
    <property type="term" value="C:microtubule"/>
    <property type="evidence" value="ECO:0007669"/>
    <property type="project" value="UniProtKB-KW"/>
</dbReference>
<dbReference type="InterPro" id="IPR042241">
    <property type="entry name" value="GCP_C_sf"/>
</dbReference>
<organism evidence="10 11">
    <name type="scientific">Amblyomma americanum</name>
    <name type="common">Lone star tick</name>
    <dbReference type="NCBI Taxonomy" id="6943"/>
    <lineage>
        <taxon>Eukaryota</taxon>
        <taxon>Metazoa</taxon>
        <taxon>Ecdysozoa</taxon>
        <taxon>Arthropoda</taxon>
        <taxon>Chelicerata</taxon>
        <taxon>Arachnida</taxon>
        <taxon>Acari</taxon>
        <taxon>Parasitiformes</taxon>
        <taxon>Ixodida</taxon>
        <taxon>Ixodoidea</taxon>
        <taxon>Ixodidae</taxon>
        <taxon>Amblyomminae</taxon>
        <taxon>Amblyomma</taxon>
    </lineage>
</organism>
<sequence>MEVADDIPTLVTKLCALVASGAKSDVPVKELKKLAFSILLKLDNRPRTSCGGDVWNAAVEDRIVAKAFEMQLQSRHQDALRLRACLAQLRGGRQHCSMEVQACLEFLLHMADTGPARREARRRLFELPPLASGSTQVPAPICLVPGVPAFPEYSRESFECIDNDLEASDDQGNPVPLLGLYKAEPGFDLNGNPLFSLRVQRSPHGAPHPQPFSESGVPKVPSLNAFTRNRVLAKLSKSTAKLEPLPVTTRTCKQVKSQPPLQLPQTTAHANAPTLEDWLQAMQAEKRRHFTWESIGCVSSAKEKPYVTEAGVDAAEIVCQLQTETPATLTGAERVEASCVEQKDLVRKMLLLLVGVPSDCFPYDPVSRQFSLKGGTRLKGTSSEALTALLSRLLECGNDVRFLEDLVSNALPANIKPTLTWQAFVGGLKRYLHFFHGCVIPVASRADTLSVLELNHIVSCLVDHVRCIADISRGAVKLQGASSQGLQSMELMHSLQQHAERFWGQEEASTAAFLLWHTCQPYLRFLKEWLYEGRCNDPYREFPIQVNREHVEMRDECFWENGFTLQLAASAAPLAADFLGDVFTSAKAAKLLKVCKPQSPVLWSQHHRPVLTLAFGSRQLDEIEASAECYTLAMKQELNLAPLPEPSLGLISPHVEVPQDWVKVQEEQASAKSRLLFAIPRSPSSNTGRLLSPSMETAPAPPHASPLAAPADQPQEDLLYSVTTGTHMRVTGKSGGHVAEPTKQATGLYCEASGTYGRGGQRNIFGHASDSQLRNILYPDILARATGEEQKGAEGDCAAEDGIAESSEVESGQGATDLVVSSSGPPSKSESAVGTLDSARLMPQPASGDGPEGCVEQSGELVPSATSDPALWPLASQHSSGCRSREEDEASQDSRAWQKAAGSKEAGGDHIDALEDWISGQGVDDPLRAEDGGGDASILEAEAKPHIAVSENEFMPECIAKSYSTYSKVISQEPLESSRLAYFSPGDASDSSANCDSWDWSLDGGLCRLPLEVVLRRSLLPPLTAQMKLLNRVCVSYFVTELRLYDHLEALVNYYCFQDGEFGQALCDAICHELKSPMSSPAEFLNPRTLNLVLAHALSSSLHGDRPEASNLNLDARRIPSVILPGQNILSCLSMNYEVQWPLNLVITKACLLRYNRIFSFLLNLRRAMWALSDIWSHLKPSALPRDPHSSLEFRRLQLMRHEMLHFVHLVQSYVGGQVMQASLAELRAELIGKAHTVDDLRNVHLAFLKRLSQR</sequence>
<evidence type="ECO:0000256" key="4">
    <source>
        <dbReference type="ARBA" id="ARBA00022701"/>
    </source>
</evidence>
<evidence type="ECO:0000256" key="2">
    <source>
        <dbReference type="ARBA" id="ARBA00010337"/>
    </source>
</evidence>
<comment type="similarity">
    <text evidence="2">Belongs to the TUBGCP family.</text>
</comment>
<gene>
    <name evidence="10" type="ORF">V5799_022269</name>
</gene>
<dbReference type="InterPro" id="IPR045818">
    <property type="entry name" value="GCP6_N"/>
</dbReference>
<feature type="region of interest" description="Disordered" evidence="6">
    <location>
        <begin position="805"/>
        <end position="908"/>
    </location>
</feature>
<feature type="domain" description="Gamma tubulin complex component protein N-terminal" evidence="8">
    <location>
        <begin position="346"/>
        <end position="617"/>
    </location>
</feature>
<dbReference type="GO" id="GO:0000922">
    <property type="term" value="C:spindle pole"/>
    <property type="evidence" value="ECO:0007669"/>
    <property type="project" value="InterPro"/>
</dbReference>
<dbReference type="PANTHER" id="PTHR19302">
    <property type="entry name" value="GAMMA TUBULIN COMPLEX PROTEIN"/>
    <property type="match status" value="1"/>
</dbReference>
<evidence type="ECO:0000313" key="10">
    <source>
        <dbReference type="EMBL" id="KAK8787966.1"/>
    </source>
</evidence>
<dbReference type="GO" id="GO:0000278">
    <property type="term" value="P:mitotic cell cycle"/>
    <property type="evidence" value="ECO:0007669"/>
    <property type="project" value="TreeGrafter"/>
</dbReference>
<protein>
    <recommendedName>
        <fullName evidence="12">Gamma-tubulin complex component 6</fullName>
    </recommendedName>
</protein>
<feature type="region of interest" description="Disordered" evidence="6">
    <location>
        <begin position="685"/>
        <end position="711"/>
    </location>
</feature>
<keyword evidence="5" id="KW-0206">Cytoskeleton</keyword>
<feature type="domain" description="Gamma-tubulin complex component 6 N-terminal" evidence="9">
    <location>
        <begin position="51"/>
        <end position="123"/>
    </location>
</feature>
<comment type="caution">
    <text evidence="10">The sequence shown here is derived from an EMBL/GenBank/DDBJ whole genome shotgun (WGS) entry which is preliminary data.</text>
</comment>
<dbReference type="GO" id="GO:0031122">
    <property type="term" value="P:cytoplasmic microtubule organization"/>
    <property type="evidence" value="ECO:0007669"/>
    <property type="project" value="TreeGrafter"/>
</dbReference>